<dbReference type="AlphaFoldDB" id="A0A6V8SNR6"/>
<dbReference type="Proteomes" id="UP000580568">
    <property type="component" value="Unassembled WGS sequence"/>
</dbReference>
<evidence type="ECO:0000313" key="3">
    <source>
        <dbReference type="EMBL" id="GFP78212.1"/>
    </source>
</evidence>
<dbReference type="InterPro" id="IPR010841">
    <property type="entry name" value="EF-G-binding_N"/>
</dbReference>
<name>A0A6V8SNR6_9CLOT</name>
<sequence>MKVFIKKHQYNYIKRCLNDLSNTYKTCSDSNVIDAFKAYTQDKIFNLFANLTEEEKELLSLNKITEPSHINNYLSNLDEYVYGMPVITNAQISKLFKKEKKLKLPDLNQENSKNVYLGWIDKSTNKLFVAYNMGEKLIGMACRITSTDSKKANICSLCNCIHVENEVAFVSPICKTSNASEGGYKSIGFTVCLDSVKCNERIESVEKLEDILKEVNNIKL</sequence>
<proteinExistence type="predicted"/>
<dbReference type="InterPro" id="IPR038344">
    <property type="entry name" value="EF-G_N_sf"/>
</dbReference>
<gene>
    <name evidence="3" type="ORF">bsdtw1_04407</name>
</gene>
<evidence type="ECO:0000259" key="2">
    <source>
        <dbReference type="Pfam" id="PF16571"/>
    </source>
</evidence>
<comment type="caution">
    <text evidence="3">The sequence shown here is derived from an EMBL/GenBank/DDBJ whole genome shotgun (WGS) entry which is preliminary data.</text>
</comment>
<dbReference type="Pfam" id="PF16571">
    <property type="entry name" value="FBP_C"/>
    <property type="match status" value="1"/>
</dbReference>
<protein>
    <recommendedName>
        <fullName evidence="5">Elongation factor G-binding protein</fullName>
    </recommendedName>
</protein>
<feature type="domain" description="Elongation factor G-binding protein N-terminal" evidence="1">
    <location>
        <begin position="4"/>
        <end position="85"/>
    </location>
</feature>
<evidence type="ECO:0008006" key="5">
    <source>
        <dbReference type="Google" id="ProtNLM"/>
    </source>
</evidence>
<evidence type="ECO:0000259" key="1">
    <source>
        <dbReference type="Pfam" id="PF07299"/>
    </source>
</evidence>
<organism evidence="3 4">
    <name type="scientific">Clostridium fungisolvens</name>
    <dbReference type="NCBI Taxonomy" id="1604897"/>
    <lineage>
        <taxon>Bacteria</taxon>
        <taxon>Bacillati</taxon>
        <taxon>Bacillota</taxon>
        <taxon>Clostridia</taxon>
        <taxon>Eubacteriales</taxon>
        <taxon>Clostridiaceae</taxon>
        <taxon>Clostridium</taxon>
    </lineage>
</organism>
<feature type="domain" description="Elongation factor G-binding protein C-terminal treble-clef zinc-finger" evidence="2">
    <location>
        <begin position="97"/>
        <end position="209"/>
    </location>
</feature>
<dbReference type="EMBL" id="BLZR01000001">
    <property type="protein sequence ID" value="GFP78212.1"/>
    <property type="molecule type" value="Genomic_DNA"/>
</dbReference>
<dbReference type="Pfam" id="PF07299">
    <property type="entry name" value="EF-G-binding_N"/>
    <property type="match status" value="1"/>
</dbReference>
<reference evidence="3 4" key="1">
    <citation type="submission" date="2020-07" db="EMBL/GenBank/DDBJ databases">
        <title>A new beta-1,3-glucan-decomposing anaerobic bacterium isolated from anoxic soil subjected to biological soil disinfestation.</title>
        <authorList>
            <person name="Ueki A."/>
            <person name="Tonouchi A."/>
        </authorList>
    </citation>
    <scope>NUCLEOTIDE SEQUENCE [LARGE SCALE GENOMIC DNA]</scope>
    <source>
        <strain evidence="3 4">TW1</strain>
    </source>
</reference>
<dbReference type="InterPro" id="IPR032330">
    <property type="entry name" value="EF-G-binding_C"/>
</dbReference>
<dbReference type="RefSeq" id="WP_183279523.1">
    <property type="nucleotide sequence ID" value="NZ_BLZR01000001.1"/>
</dbReference>
<dbReference type="CDD" id="cd16342">
    <property type="entry name" value="FusC_FusB"/>
    <property type="match status" value="1"/>
</dbReference>
<dbReference type="Gene3D" id="1.20.1280.250">
    <property type="match status" value="1"/>
</dbReference>
<accession>A0A6V8SNR6</accession>
<evidence type="ECO:0000313" key="4">
    <source>
        <dbReference type="Proteomes" id="UP000580568"/>
    </source>
</evidence>
<keyword evidence="4" id="KW-1185">Reference proteome</keyword>